<reference evidence="2" key="1">
    <citation type="journal article" date="2021" name="PeerJ">
        <title>Extensive microbial diversity within the chicken gut microbiome revealed by metagenomics and culture.</title>
        <authorList>
            <person name="Gilroy R."/>
            <person name="Ravi A."/>
            <person name="Getino M."/>
            <person name="Pursley I."/>
            <person name="Horton D.L."/>
            <person name="Alikhan N.F."/>
            <person name="Baker D."/>
            <person name="Gharbi K."/>
            <person name="Hall N."/>
            <person name="Watson M."/>
            <person name="Adriaenssens E.M."/>
            <person name="Foster-Nyarko E."/>
            <person name="Jarju S."/>
            <person name="Secka A."/>
            <person name="Antonio M."/>
            <person name="Oren A."/>
            <person name="Chaudhuri R.R."/>
            <person name="La Ragione R."/>
            <person name="Hildebrand F."/>
            <person name="Pallen M.J."/>
        </authorList>
    </citation>
    <scope>NUCLEOTIDE SEQUENCE</scope>
    <source>
        <strain evidence="2">ChiGjej1B1-98</strain>
    </source>
</reference>
<keyword evidence="1" id="KW-1133">Transmembrane helix</keyword>
<keyword evidence="1" id="KW-0472">Membrane</keyword>
<dbReference type="Proteomes" id="UP000824005">
    <property type="component" value="Unassembled WGS sequence"/>
</dbReference>
<feature type="transmembrane region" description="Helical" evidence="1">
    <location>
        <begin position="36"/>
        <end position="54"/>
    </location>
</feature>
<organism evidence="2 3">
    <name type="scientific">Candidatus Agrococcus pullicola</name>
    <dbReference type="NCBI Taxonomy" id="2838429"/>
    <lineage>
        <taxon>Bacteria</taxon>
        <taxon>Bacillati</taxon>
        <taxon>Actinomycetota</taxon>
        <taxon>Actinomycetes</taxon>
        <taxon>Micrococcales</taxon>
        <taxon>Microbacteriaceae</taxon>
        <taxon>Agrococcus</taxon>
    </lineage>
</organism>
<evidence type="ECO:0000313" key="2">
    <source>
        <dbReference type="EMBL" id="HIY65197.1"/>
    </source>
</evidence>
<gene>
    <name evidence="2" type="ORF">H9830_02840</name>
</gene>
<dbReference type="AlphaFoldDB" id="A0A9D1YT07"/>
<name>A0A9D1YT07_9MICO</name>
<reference evidence="2" key="2">
    <citation type="submission" date="2021-04" db="EMBL/GenBank/DDBJ databases">
        <authorList>
            <person name="Gilroy R."/>
        </authorList>
    </citation>
    <scope>NUCLEOTIDE SEQUENCE</scope>
    <source>
        <strain evidence="2">ChiGjej1B1-98</strain>
    </source>
</reference>
<accession>A0A9D1YT07</accession>
<keyword evidence="1" id="KW-0812">Transmembrane</keyword>
<protein>
    <submittedName>
        <fullName evidence="2">Uncharacterized protein</fullName>
    </submittedName>
</protein>
<feature type="transmembrane region" description="Helical" evidence="1">
    <location>
        <begin position="12"/>
        <end position="30"/>
    </location>
</feature>
<dbReference type="EMBL" id="DXDC01000085">
    <property type="protein sequence ID" value="HIY65197.1"/>
    <property type="molecule type" value="Genomic_DNA"/>
</dbReference>
<proteinExistence type="predicted"/>
<evidence type="ECO:0000313" key="3">
    <source>
        <dbReference type="Proteomes" id="UP000824005"/>
    </source>
</evidence>
<comment type="caution">
    <text evidence="2">The sequence shown here is derived from an EMBL/GenBank/DDBJ whole genome shotgun (WGS) entry which is preliminary data.</text>
</comment>
<evidence type="ECO:0000256" key="1">
    <source>
        <dbReference type="SAM" id="Phobius"/>
    </source>
</evidence>
<sequence>MYSAANYRFLRAAAVLALLISVGFIVYGLVVANWWIVGMFLVTALASFSLYPALMSKPQREHAALRSAKSE</sequence>